<feature type="non-terminal residue" evidence="2">
    <location>
        <position position="80"/>
    </location>
</feature>
<dbReference type="InterPro" id="IPR035969">
    <property type="entry name" value="Rab-GAP_TBC_sf"/>
</dbReference>
<dbReference type="GeneID" id="25911416"/>
<protein>
    <recommendedName>
        <fullName evidence="1">Rab-GAP TBC domain-containing protein</fullName>
    </recommendedName>
</protein>
<dbReference type="InterPro" id="IPR000195">
    <property type="entry name" value="Rab-GAP-TBC_dom"/>
</dbReference>
<dbReference type="GO" id="GO:0031267">
    <property type="term" value="F:small GTPase binding"/>
    <property type="evidence" value="ECO:0007669"/>
    <property type="project" value="TreeGrafter"/>
</dbReference>
<evidence type="ECO:0000313" key="3">
    <source>
        <dbReference type="Proteomes" id="UP000054560"/>
    </source>
</evidence>
<dbReference type="STRING" id="667725.A0A0L0FJH3"/>
<accession>A0A0L0FJH3</accession>
<dbReference type="Gene3D" id="1.10.8.270">
    <property type="entry name" value="putative rabgap domain of human tbc1 domain family member 14 like domains"/>
    <property type="match status" value="1"/>
</dbReference>
<dbReference type="PANTHER" id="PTHR47219">
    <property type="entry name" value="RAB GTPASE-ACTIVATING PROTEIN 1-LIKE"/>
    <property type="match status" value="1"/>
</dbReference>
<dbReference type="PROSITE" id="PS50086">
    <property type="entry name" value="TBC_RABGAP"/>
    <property type="match status" value="1"/>
</dbReference>
<gene>
    <name evidence="2" type="ORF">SARC_10912</name>
</gene>
<feature type="domain" description="Rab-GAP TBC" evidence="1">
    <location>
        <begin position="1"/>
        <end position="80"/>
    </location>
</feature>
<dbReference type="SUPFAM" id="SSF47923">
    <property type="entry name" value="Ypt/Rab-GAP domain of gyp1p"/>
    <property type="match status" value="1"/>
</dbReference>
<organism evidence="2 3">
    <name type="scientific">Sphaeroforma arctica JP610</name>
    <dbReference type="NCBI Taxonomy" id="667725"/>
    <lineage>
        <taxon>Eukaryota</taxon>
        <taxon>Ichthyosporea</taxon>
        <taxon>Ichthyophonida</taxon>
        <taxon>Sphaeroforma</taxon>
    </lineage>
</organism>
<proteinExistence type="predicted"/>
<dbReference type="OrthoDB" id="17687at2759"/>
<keyword evidence="3" id="KW-1185">Reference proteome</keyword>
<dbReference type="InterPro" id="IPR050302">
    <property type="entry name" value="Rab_GAP_TBC_domain"/>
</dbReference>
<dbReference type="Pfam" id="PF00566">
    <property type="entry name" value="RabGAP-TBC"/>
    <property type="match status" value="1"/>
</dbReference>
<dbReference type="Proteomes" id="UP000054560">
    <property type="component" value="Unassembled WGS sequence"/>
</dbReference>
<evidence type="ECO:0000313" key="2">
    <source>
        <dbReference type="EMBL" id="KNC76596.1"/>
    </source>
</evidence>
<dbReference type="GO" id="GO:0005096">
    <property type="term" value="F:GTPase activator activity"/>
    <property type="evidence" value="ECO:0007669"/>
    <property type="project" value="TreeGrafter"/>
</dbReference>
<evidence type="ECO:0000259" key="1">
    <source>
        <dbReference type="PROSITE" id="PS50086"/>
    </source>
</evidence>
<dbReference type="PANTHER" id="PTHR47219:SF6">
    <property type="entry name" value="RAB GTPASE-ACTIVATING PROTEIN 1"/>
    <property type="match status" value="1"/>
</dbReference>
<feature type="non-terminal residue" evidence="2">
    <location>
        <position position="1"/>
    </location>
</feature>
<dbReference type="RefSeq" id="XP_014150498.1">
    <property type="nucleotide sequence ID" value="XM_014295023.1"/>
</dbReference>
<dbReference type="EMBL" id="KQ243034">
    <property type="protein sequence ID" value="KNC76596.1"/>
    <property type="molecule type" value="Genomic_DNA"/>
</dbReference>
<reference evidence="2 3" key="1">
    <citation type="submission" date="2011-02" db="EMBL/GenBank/DDBJ databases">
        <title>The Genome Sequence of Sphaeroforma arctica JP610.</title>
        <authorList>
            <consortium name="The Broad Institute Genome Sequencing Platform"/>
            <person name="Russ C."/>
            <person name="Cuomo C."/>
            <person name="Young S.K."/>
            <person name="Zeng Q."/>
            <person name="Gargeya S."/>
            <person name="Alvarado L."/>
            <person name="Berlin A."/>
            <person name="Chapman S.B."/>
            <person name="Chen Z."/>
            <person name="Freedman E."/>
            <person name="Gellesch M."/>
            <person name="Goldberg J."/>
            <person name="Griggs A."/>
            <person name="Gujja S."/>
            <person name="Heilman E."/>
            <person name="Heiman D."/>
            <person name="Howarth C."/>
            <person name="Mehta T."/>
            <person name="Neiman D."/>
            <person name="Pearson M."/>
            <person name="Roberts A."/>
            <person name="Saif S."/>
            <person name="Shea T."/>
            <person name="Shenoy N."/>
            <person name="Sisk P."/>
            <person name="Stolte C."/>
            <person name="Sykes S."/>
            <person name="White J."/>
            <person name="Yandava C."/>
            <person name="Burger G."/>
            <person name="Gray M.W."/>
            <person name="Holland P.W.H."/>
            <person name="King N."/>
            <person name="Lang F.B.F."/>
            <person name="Roger A.J."/>
            <person name="Ruiz-Trillo I."/>
            <person name="Haas B."/>
            <person name="Nusbaum C."/>
            <person name="Birren B."/>
        </authorList>
    </citation>
    <scope>NUCLEOTIDE SEQUENCE [LARGE SCALE GENOMIC DNA]</scope>
    <source>
        <strain evidence="2 3">JP610</strain>
    </source>
</reference>
<dbReference type="AlphaFoldDB" id="A0A0L0FJH3"/>
<sequence length="80" mass="9180">EVWGMYCGSTAEMQLNKGYYQQLLKQVKVAPPSQTIEEIERDLHRSLPNHPAYQTELGIGTLRRLLIAYSIRNPIVGYCQ</sequence>
<dbReference type="eggNOG" id="KOG4347">
    <property type="taxonomic scope" value="Eukaryota"/>
</dbReference>
<name>A0A0L0FJH3_9EUKA</name>